<proteinExistence type="predicted"/>
<sequence>MIARFRPQYLGPGEADNIQEFRAVTHPSDVHYICPLNTLYSFVTIPPTAEARRSQRKPGKSLNSLCSSRE</sequence>
<reference evidence="2 3" key="1">
    <citation type="journal article" date="2011" name="ISME J.">
        <title>The endosymbionts of the deep-sea tubeworms Riftia pachyptila and Tevnia jerichonana share an identical physiology as revealed by proteogenomic analyses.</title>
        <authorList>
            <person name="Gardebrecht A."/>
            <person name="Markert S."/>
            <person name="Felbeck H."/>
            <person name="Thuermer A."/>
            <person name="Albrecht D."/>
            <person name="Wollherr A."/>
            <person name="Kabisch J."/>
            <person name="Lehmann R."/>
            <person name="Daniel R."/>
            <person name="Liesegang H."/>
            <person name="Hecker M."/>
            <person name="Sievert S.M."/>
            <person name="Schweder T."/>
        </authorList>
    </citation>
    <scope>NUCLEOTIDE SEQUENCE [LARGE SCALE GENOMIC DNA]</scope>
</reference>
<feature type="compositionally biased region" description="Polar residues" evidence="1">
    <location>
        <begin position="61"/>
        <end position="70"/>
    </location>
</feature>
<evidence type="ECO:0000313" key="2">
    <source>
        <dbReference type="EMBL" id="EGW53538.1"/>
    </source>
</evidence>
<comment type="caution">
    <text evidence="2">The sequence shown here is derived from an EMBL/GenBank/DDBJ whole genome shotgun (WGS) entry which is preliminary data.</text>
</comment>
<organism evidence="2 3">
    <name type="scientific">endosymbiont of Tevnia jerichonana</name>
    <name type="common">vent Tica</name>
    <dbReference type="NCBI Taxonomy" id="1049564"/>
    <lineage>
        <taxon>Bacteria</taxon>
        <taxon>Pseudomonadati</taxon>
        <taxon>Pseudomonadota</taxon>
        <taxon>Gammaproteobacteria</taxon>
        <taxon>sulfur-oxidizing symbionts</taxon>
    </lineage>
</organism>
<accession>G2FI29</accession>
<gene>
    <name evidence="2" type="ORF">TevJSym_az00190</name>
</gene>
<keyword evidence="3" id="KW-1185">Reference proteome</keyword>
<name>G2FI29_9GAMM</name>
<dbReference type="AlphaFoldDB" id="G2FI29"/>
<evidence type="ECO:0000313" key="3">
    <source>
        <dbReference type="Proteomes" id="UP000005167"/>
    </source>
</evidence>
<dbReference type="EMBL" id="AFZB01000026">
    <property type="protein sequence ID" value="EGW53538.1"/>
    <property type="molecule type" value="Genomic_DNA"/>
</dbReference>
<dbReference type="Proteomes" id="UP000005167">
    <property type="component" value="Unassembled WGS sequence"/>
</dbReference>
<protein>
    <submittedName>
        <fullName evidence="2">Uncharacterized protein</fullName>
    </submittedName>
</protein>
<feature type="region of interest" description="Disordered" evidence="1">
    <location>
        <begin position="50"/>
        <end position="70"/>
    </location>
</feature>
<evidence type="ECO:0000256" key="1">
    <source>
        <dbReference type="SAM" id="MobiDB-lite"/>
    </source>
</evidence>